<evidence type="ECO:0000256" key="4">
    <source>
        <dbReference type="RuleBase" id="RU003690"/>
    </source>
</evidence>
<dbReference type="Gene3D" id="3.20.20.80">
    <property type="entry name" value="Glycosidases"/>
    <property type="match status" value="1"/>
</dbReference>
<dbReference type="GO" id="GO:0005829">
    <property type="term" value="C:cytosol"/>
    <property type="evidence" value="ECO:0007669"/>
    <property type="project" value="TreeGrafter"/>
</dbReference>
<dbReference type="InterPro" id="IPR001360">
    <property type="entry name" value="Glyco_hydro_1"/>
</dbReference>
<evidence type="ECO:0000256" key="3">
    <source>
        <dbReference type="ARBA" id="ARBA00023295"/>
    </source>
</evidence>
<organism evidence="5 6">
    <name type="scientific">[Eubacterium] hominis</name>
    <dbReference type="NCBI Taxonomy" id="2764325"/>
    <lineage>
        <taxon>Bacteria</taxon>
        <taxon>Bacillati</taxon>
        <taxon>Bacillota</taxon>
        <taxon>Erysipelotrichia</taxon>
        <taxon>Erysipelotrichales</taxon>
        <taxon>Erysipelotrichaceae</taxon>
        <taxon>Amedibacillus</taxon>
    </lineage>
</organism>
<protein>
    <submittedName>
        <fullName evidence="5">Glycoside hydrolase family 1 protein</fullName>
    </submittedName>
</protein>
<evidence type="ECO:0000256" key="1">
    <source>
        <dbReference type="ARBA" id="ARBA00010838"/>
    </source>
</evidence>
<dbReference type="EMBL" id="CP060636">
    <property type="protein sequence ID" value="QNM13663.1"/>
    <property type="molecule type" value="Genomic_DNA"/>
</dbReference>
<evidence type="ECO:0000313" key="5">
    <source>
        <dbReference type="EMBL" id="QNM13663.1"/>
    </source>
</evidence>
<dbReference type="PANTHER" id="PTHR10353">
    <property type="entry name" value="GLYCOSYL HYDROLASE"/>
    <property type="match status" value="1"/>
</dbReference>
<accession>A0A7G9GS81</accession>
<dbReference type="InterPro" id="IPR017853">
    <property type="entry name" value="GH"/>
</dbReference>
<keyword evidence="3" id="KW-0326">Glycosidase</keyword>
<evidence type="ECO:0000313" key="6">
    <source>
        <dbReference type="Proteomes" id="UP000515856"/>
    </source>
</evidence>
<dbReference type="PROSITE" id="PS00653">
    <property type="entry name" value="GLYCOSYL_HYDROL_F1_2"/>
    <property type="match status" value="1"/>
</dbReference>
<dbReference type="PANTHER" id="PTHR10353:SF122">
    <property type="entry name" value="6-PHOSPHO-BETA-GLUCOSIDASE ASCB-RELATED"/>
    <property type="match status" value="1"/>
</dbReference>
<comment type="similarity">
    <text evidence="1 4">Belongs to the glycosyl hydrolase 1 family.</text>
</comment>
<proteinExistence type="inferred from homology"/>
<dbReference type="PRINTS" id="PR00131">
    <property type="entry name" value="GLHYDRLASE1"/>
</dbReference>
<evidence type="ECO:0000256" key="2">
    <source>
        <dbReference type="ARBA" id="ARBA00022801"/>
    </source>
</evidence>
<dbReference type="Proteomes" id="UP000515856">
    <property type="component" value="Chromosome"/>
</dbReference>
<dbReference type="InterPro" id="IPR033132">
    <property type="entry name" value="GH_1_N_CS"/>
</dbReference>
<reference evidence="5 6" key="1">
    <citation type="submission" date="2020-08" db="EMBL/GenBank/DDBJ databases">
        <authorList>
            <person name="Liu C."/>
            <person name="Sun Q."/>
        </authorList>
    </citation>
    <scope>NUCLEOTIDE SEQUENCE [LARGE SCALE GENOMIC DNA]</scope>
    <source>
        <strain evidence="5 6">NSJ-61</strain>
    </source>
</reference>
<keyword evidence="6" id="KW-1185">Reference proteome</keyword>
<keyword evidence="2 5" id="KW-0378">Hydrolase</keyword>
<dbReference type="GO" id="GO:0008422">
    <property type="term" value="F:beta-glucosidase activity"/>
    <property type="evidence" value="ECO:0007669"/>
    <property type="project" value="TreeGrafter"/>
</dbReference>
<gene>
    <name evidence="5" type="ORF">H9Q80_06890</name>
</gene>
<name>A0A7G9GS81_9FIRM</name>
<dbReference type="GO" id="GO:0016052">
    <property type="term" value="P:carbohydrate catabolic process"/>
    <property type="evidence" value="ECO:0007669"/>
    <property type="project" value="TreeGrafter"/>
</dbReference>
<dbReference type="KEGG" id="ehn:H9Q80_06890"/>
<dbReference type="RefSeq" id="WP_117536338.1">
    <property type="nucleotide sequence ID" value="NZ_CP060636.1"/>
</dbReference>
<dbReference type="Pfam" id="PF00232">
    <property type="entry name" value="Glyco_hydro_1"/>
    <property type="match status" value="1"/>
</dbReference>
<dbReference type="SUPFAM" id="SSF51445">
    <property type="entry name" value="(Trans)glycosidases"/>
    <property type="match status" value="1"/>
</dbReference>
<sequence>MKDKKTFPESFLWGASTSAFQIEGAYLEDGKGLSTTDCRNVPEGIADGKVASDHYHHVDEDLQLMKDLGIQIYRFSFNWARIMPDGKHVNEKGLQFYDHIIDTCIKNGIIPFPTLYHFEMPQALVDAYGGWKSRECIDDYVNYASICFKRWKDQVPYWATINEQLIASAASDLNGNKESSQKIKDMYQMSYHMSLAEKKAMKLLKQISPNTKVGVVCSMQVIYPASSKPEDIQAAYDAQDMLQNMLLDMSVYGRYPQRVTHYLKENELYPITEVQDEEILTSSKPDFIGVNYYASNCVKAKDITEDESKLPPFYRNQLFSMASNEHLKKTKWMEFGIDPKGLEIGIQQLFERYHLPVMITENGLAYSDELKDGKIEDDYRIEYLKEHMEVCHDLIKQGYPLFGYCPWSLIDVLSSHQGFAKRYGLIYIDRSDTDVKECKRIPKNSFYWYQKTIKENAI</sequence>
<dbReference type="FunFam" id="3.20.20.80:FF:000004">
    <property type="entry name" value="Beta-glucosidase 6-phospho-beta-glucosidase"/>
    <property type="match status" value="1"/>
</dbReference>
<dbReference type="AlphaFoldDB" id="A0A7G9GS81"/>